<evidence type="ECO:0000256" key="3">
    <source>
        <dbReference type="ARBA" id="ARBA00022833"/>
    </source>
</evidence>
<sequence length="466" mass="52735">MPPRKRAREASGEPVDTEEGSARARDSTEPPSTTARSAPCPYLDTVNLANLDFDFEKRCAVSLSPVHVYGCLVCGKYFAGRGKNTHAYAHALECGHHVFMRLADGAAWCLPDGYEVVDEGTTLSRIRDVLAPTYAKKYVEEEIEGARPMWRRALDGTEFLVGVVGLNAIWSKRDDGVSAVLQSLNRVAPLRRALLLDDAREREDVYRALADITKKIWNARNFKGHSSPHEFMQAVRNRSKDAFGAETGNHDAAQFLRWLLNELIRDEKKRGEKRSVIQSCFQGEVEIIDDSSASRASPFLMLSMDLPNAPLFQDVMEKNIIPQVSLERALLKKFDGVTADPKTRRRFKITKLPNYLIVNYSRFTKNNFFVEKNPTIVTFPTRGLNLADHIPVPRGDENSATYDLIANIVHDGAPDDGSYRAMVYHAPDKNWYETQDLRVAEVLPQQVNLTETYVQIYERRDKRRDA</sequence>
<dbReference type="PANTHER" id="PTHR21646">
    <property type="entry name" value="UBIQUITIN CARBOXYL-TERMINAL HYDROLASE"/>
    <property type="match status" value="1"/>
</dbReference>
<dbReference type="InterPro" id="IPR001607">
    <property type="entry name" value="Znf_UBP"/>
</dbReference>
<evidence type="ECO:0000256" key="2">
    <source>
        <dbReference type="ARBA" id="ARBA00022771"/>
    </source>
</evidence>
<dbReference type="PROSITE" id="PS50235">
    <property type="entry name" value="USP_3"/>
    <property type="match status" value="1"/>
</dbReference>
<dbReference type="EMBL" id="HBDX01006581">
    <property type="protein sequence ID" value="CAD8224897.1"/>
    <property type="molecule type" value="Transcribed_RNA"/>
</dbReference>
<dbReference type="PANTHER" id="PTHR21646:SF16">
    <property type="entry name" value="U4_U6.U5 TRI-SNRNP-ASSOCIATED PROTEIN 2"/>
    <property type="match status" value="1"/>
</dbReference>
<dbReference type="AlphaFoldDB" id="A0A7R9T4K8"/>
<dbReference type="Gene3D" id="3.30.40.10">
    <property type="entry name" value="Zinc/RING finger domain, C3HC4 (zinc finger)"/>
    <property type="match status" value="1"/>
</dbReference>
<accession>A0A7R9T4K8</accession>
<keyword evidence="1" id="KW-0479">Metal-binding</keyword>
<dbReference type="Gene3D" id="3.90.70.10">
    <property type="entry name" value="Cysteine proteinases"/>
    <property type="match status" value="1"/>
</dbReference>
<dbReference type="Pfam" id="PF00443">
    <property type="entry name" value="UCH"/>
    <property type="match status" value="1"/>
</dbReference>
<proteinExistence type="predicted"/>
<dbReference type="GO" id="GO:0016579">
    <property type="term" value="P:protein deubiquitination"/>
    <property type="evidence" value="ECO:0007669"/>
    <property type="project" value="InterPro"/>
</dbReference>
<dbReference type="InterPro" id="IPR038765">
    <property type="entry name" value="Papain-like_cys_pep_sf"/>
</dbReference>
<dbReference type="SUPFAM" id="SSF57850">
    <property type="entry name" value="RING/U-box"/>
    <property type="match status" value="1"/>
</dbReference>
<dbReference type="Pfam" id="PF02148">
    <property type="entry name" value="zf-UBP"/>
    <property type="match status" value="1"/>
</dbReference>
<protein>
    <recommendedName>
        <fullName evidence="9">USP domain-containing protein</fullName>
    </recommendedName>
</protein>
<keyword evidence="3" id="KW-0862">Zinc</keyword>
<dbReference type="PROSITE" id="PS50271">
    <property type="entry name" value="ZF_UBP"/>
    <property type="match status" value="1"/>
</dbReference>
<evidence type="ECO:0000313" key="8">
    <source>
        <dbReference type="EMBL" id="CAD8224897.1"/>
    </source>
</evidence>
<dbReference type="InterPro" id="IPR050185">
    <property type="entry name" value="Ub_carboxyl-term_hydrolase"/>
</dbReference>
<feature type="domain" description="USP" evidence="6">
    <location>
        <begin position="164"/>
        <end position="460"/>
    </location>
</feature>
<evidence type="ECO:0000259" key="7">
    <source>
        <dbReference type="PROSITE" id="PS50271"/>
    </source>
</evidence>
<evidence type="ECO:0000256" key="5">
    <source>
        <dbReference type="SAM" id="MobiDB-lite"/>
    </source>
</evidence>
<dbReference type="InterPro" id="IPR028889">
    <property type="entry name" value="USP"/>
</dbReference>
<dbReference type="GO" id="GO:0004843">
    <property type="term" value="F:cysteine-type deubiquitinase activity"/>
    <property type="evidence" value="ECO:0007669"/>
    <property type="project" value="InterPro"/>
</dbReference>
<evidence type="ECO:0000259" key="6">
    <source>
        <dbReference type="PROSITE" id="PS50235"/>
    </source>
</evidence>
<dbReference type="SUPFAM" id="SSF54001">
    <property type="entry name" value="Cysteine proteinases"/>
    <property type="match status" value="1"/>
</dbReference>
<name>A0A7R9T4K8_9CHLO</name>
<keyword evidence="2 4" id="KW-0863">Zinc-finger</keyword>
<evidence type="ECO:0008006" key="9">
    <source>
        <dbReference type="Google" id="ProtNLM"/>
    </source>
</evidence>
<dbReference type="GO" id="GO:0008270">
    <property type="term" value="F:zinc ion binding"/>
    <property type="evidence" value="ECO:0007669"/>
    <property type="project" value="UniProtKB-KW"/>
</dbReference>
<gene>
    <name evidence="8" type="ORF">OLUC0939_LOCUS5637</name>
</gene>
<feature type="domain" description="UBP-type" evidence="7">
    <location>
        <begin position="38"/>
        <end position="137"/>
    </location>
</feature>
<dbReference type="InterPro" id="IPR001394">
    <property type="entry name" value="Peptidase_C19_UCH"/>
</dbReference>
<evidence type="ECO:0000256" key="1">
    <source>
        <dbReference type="ARBA" id="ARBA00022723"/>
    </source>
</evidence>
<feature type="region of interest" description="Disordered" evidence="5">
    <location>
        <begin position="1"/>
        <end position="38"/>
    </location>
</feature>
<evidence type="ECO:0000256" key="4">
    <source>
        <dbReference type="PROSITE-ProRule" id="PRU00502"/>
    </source>
</evidence>
<dbReference type="InterPro" id="IPR013083">
    <property type="entry name" value="Znf_RING/FYVE/PHD"/>
</dbReference>
<dbReference type="SMART" id="SM00290">
    <property type="entry name" value="ZnF_UBP"/>
    <property type="match status" value="1"/>
</dbReference>
<organism evidence="8">
    <name type="scientific">Ostreococcus sp. 'lucimarinus'</name>
    <dbReference type="NCBI Taxonomy" id="242159"/>
    <lineage>
        <taxon>Eukaryota</taxon>
        <taxon>Viridiplantae</taxon>
        <taxon>Chlorophyta</taxon>
        <taxon>Mamiellophyceae</taxon>
        <taxon>Mamiellales</taxon>
        <taxon>Bathycoccaceae</taxon>
        <taxon>Ostreococcus</taxon>
    </lineage>
</organism>
<reference evidence="8" key="1">
    <citation type="submission" date="2021-01" db="EMBL/GenBank/DDBJ databases">
        <authorList>
            <person name="Corre E."/>
            <person name="Pelletier E."/>
            <person name="Niang G."/>
            <person name="Scheremetjew M."/>
            <person name="Finn R."/>
            <person name="Kale V."/>
            <person name="Holt S."/>
            <person name="Cochrane G."/>
            <person name="Meng A."/>
            <person name="Brown T."/>
            <person name="Cohen L."/>
        </authorList>
    </citation>
    <scope>NUCLEOTIDE SEQUENCE</scope>
    <source>
        <strain evidence="8">Clade-A-BCC118000</strain>
    </source>
</reference>